<name>A0AAV2LIR1_KNICA</name>
<dbReference type="GO" id="GO:0051276">
    <property type="term" value="P:chromosome organization"/>
    <property type="evidence" value="ECO:0007669"/>
    <property type="project" value="UniProtKB-ARBA"/>
</dbReference>
<keyword evidence="15" id="KW-0539">Nucleus</keyword>
<keyword evidence="25" id="KW-1185">Reference proteome</keyword>
<dbReference type="PANTHER" id="PTHR24419">
    <property type="entry name" value="INTERLEUKIN-1 RECEPTOR-ASSOCIATED KINASE"/>
    <property type="match status" value="1"/>
</dbReference>
<dbReference type="InterPro" id="IPR024604">
    <property type="entry name" value="GSG2_C"/>
</dbReference>
<accession>A0AAV2LIR1</accession>
<dbReference type="PROSITE" id="PS50011">
    <property type="entry name" value="PROTEIN_KINASE_DOM"/>
    <property type="match status" value="1"/>
</dbReference>
<dbReference type="GO" id="GO:0005634">
    <property type="term" value="C:nucleus"/>
    <property type="evidence" value="ECO:0007669"/>
    <property type="project" value="UniProtKB-SubCell"/>
</dbReference>
<evidence type="ECO:0000256" key="20">
    <source>
        <dbReference type="ARBA" id="ARBA00081741"/>
    </source>
</evidence>
<dbReference type="GO" id="GO:0005694">
    <property type="term" value="C:chromosome"/>
    <property type="evidence" value="ECO:0007669"/>
    <property type="project" value="UniProtKB-SubCell"/>
</dbReference>
<evidence type="ECO:0000256" key="16">
    <source>
        <dbReference type="ARBA" id="ARBA00047899"/>
    </source>
</evidence>
<organism evidence="24 25">
    <name type="scientific">Knipowitschia caucasica</name>
    <name type="common">Caucasian dwarf goby</name>
    <name type="synonym">Pomatoschistus caucasicus</name>
    <dbReference type="NCBI Taxonomy" id="637954"/>
    <lineage>
        <taxon>Eukaryota</taxon>
        <taxon>Metazoa</taxon>
        <taxon>Chordata</taxon>
        <taxon>Craniata</taxon>
        <taxon>Vertebrata</taxon>
        <taxon>Euteleostomi</taxon>
        <taxon>Actinopterygii</taxon>
        <taxon>Neopterygii</taxon>
        <taxon>Teleostei</taxon>
        <taxon>Neoteleostei</taxon>
        <taxon>Acanthomorphata</taxon>
        <taxon>Gobiaria</taxon>
        <taxon>Gobiiformes</taxon>
        <taxon>Gobioidei</taxon>
        <taxon>Gobiidae</taxon>
        <taxon>Gobiinae</taxon>
        <taxon>Knipowitschia</taxon>
    </lineage>
</organism>
<feature type="compositionally biased region" description="Polar residues" evidence="22">
    <location>
        <begin position="29"/>
        <end position="40"/>
    </location>
</feature>
<evidence type="ECO:0000256" key="3">
    <source>
        <dbReference type="ARBA" id="ARBA00004186"/>
    </source>
</evidence>
<proteinExistence type="predicted"/>
<dbReference type="GO" id="GO:0000278">
    <property type="term" value="P:mitotic cell cycle"/>
    <property type="evidence" value="ECO:0007669"/>
    <property type="project" value="TreeGrafter"/>
</dbReference>
<dbReference type="FunFam" id="3.30.200.20:FF:000409">
    <property type="entry name" value="serine/threonine-protein kinase haspin"/>
    <property type="match status" value="1"/>
</dbReference>
<dbReference type="GO" id="GO:0005737">
    <property type="term" value="C:cytoplasm"/>
    <property type="evidence" value="ECO:0007669"/>
    <property type="project" value="TreeGrafter"/>
</dbReference>
<dbReference type="Proteomes" id="UP001497482">
    <property type="component" value="Chromosome 3"/>
</dbReference>
<feature type="binding site" evidence="21">
    <location>
        <position position="476"/>
    </location>
    <ligand>
        <name>ATP</name>
        <dbReference type="ChEBI" id="CHEBI:30616"/>
    </ligand>
</feature>
<evidence type="ECO:0000256" key="11">
    <source>
        <dbReference type="ARBA" id="ARBA00022741"/>
    </source>
</evidence>
<evidence type="ECO:0000256" key="10">
    <source>
        <dbReference type="ARBA" id="ARBA00022679"/>
    </source>
</evidence>
<evidence type="ECO:0000256" key="7">
    <source>
        <dbReference type="ARBA" id="ARBA00022490"/>
    </source>
</evidence>
<evidence type="ECO:0000256" key="1">
    <source>
        <dbReference type="ARBA" id="ARBA00001946"/>
    </source>
</evidence>
<evidence type="ECO:0000256" key="21">
    <source>
        <dbReference type="PROSITE-ProRule" id="PRU10141"/>
    </source>
</evidence>
<evidence type="ECO:0000256" key="6">
    <source>
        <dbReference type="ARBA" id="ARBA00022454"/>
    </source>
</evidence>
<sequence>MKYLNTYGKHKTKLSAWVSIQDRDRKQVFDSTSSESSVQQAPKPRRKSHRKTTVKRRKATKTLPTSDDEEEDDVFTHAVPPSRSTARPKPIGRPIRAGKRKPLVQSVSSDEENVAPTQNIRRGRRKKPISNNDDIPDRNKCPLVSYQSSGSKSRSSEKEKTTHHNTILKDSIVGPSAGRFVTRRRFAVSSKARLLSLNSSEDFVPLKRTKIKHTSQENISDRSVSVLGRVSDGKMDRLKENRDTMWRNETSACSNNEPSKKRRKISLASEERACGTQRPGTTRKACVSGLSVKRWKSRDAFTASFGQRGGTKTMDCSINDLMPRQHRQPMDFTTPIKGHNLNLSSLLAELTPSTHTWSRLKAALSVHRKVICTPKTPGASMCSRKVLEAFSPDLFTTPVRTTRSQLITRESQLVLDEDMSDAEKVCAECSQQGPLAWDQCLLPQRIKQCVKIGEGTFGEVFSTTSGKPDGEIVALKVIPVEGSEKVNGEEQKTFGEILHEIIISKELSCLKEKENNQTSGFIGLRDLHCVKGAYPPEFLKAWDKFDKVKGSENDRPDFFGDNQLFIILEFEFGGTDLENSNGVLPSIIAAKGILHQVTAALAVAEQELQFEHRDLHWGNVLVKVTKEKTAEFKLNGMSHSLETKGVLVRIIDYSLSRLEIDELTVSCDISNDEELFMGQGDYQFDIYRLMRQENNNEWDSYNPHSNVLWLHYLCSKLLHMKYRRSAGKRNKDELKSFYDNVLQFRSATEVLWNSPLFQ</sequence>
<keyword evidence="13 21" id="KW-0067">ATP-binding</keyword>
<comment type="catalytic activity">
    <reaction evidence="17">
        <text>L-seryl-[protein] + ATP = O-phospho-L-seryl-[protein] + ADP + H(+)</text>
        <dbReference type="Rhea" id="RHEA:17989"/>
        <dbReference type="Rhea" id="RHEA-COMP:9863"/>
        <dbReference type="Rhea" id="RHEA-COMP:11604"/>
        <dbReference type="ChEBI" id="CHEBI:15378"/>
        <dbReference type="ChEBI" id="CHEBI:29999"/>
        <dbReference type="ChEBI" id="CHEBI:30616"/>
        <dbReference type="ChEBI" id="CHEBI:83421"/>
        <dbReference type="ChEBI" id="CHEBI:456216"/>
        <dbReference type="EC" id="2.7.11.1"/>
    </reaction>
</comment>
<dbReference type="InterPro" id="IPR017441">
    <property type="entry name" value="Protein_kinase_ATP_BS"/>
</dbReference>
<evidence type="ECO:0000256" key="13">
    <source>
        <dbReference type="ARBA" id="ARBA00022840"/>
    </source>
</evidence>
<protein>
    <recommendedName>
        <fullName evidence="19">Serine/threonine-protein kinase haspin</fullName>
        <ecNumber evidence="5">2.7.11.1</ecNumber>
    </recommendedName>
    <alternativeName>
        <fullName evidence="20">Germ cell-specific gene 2 protein</fullName>
    </alternativeName>
</protein>
<comment type="catalytic activity">
    <reaction evidence="16">
        <text>L-threonyl-[protein] + ATP = O-phospho-L-threonyl-[protein] + ADP + H(+)</text>
        <dbReference type="Rhea" id="RHEA:46608"/>
        <dbReference type="Rhea" id="RHEA-COMP:11060"/>
        <dbReference type="Rhea" id="RHEA-COMP:11605"/>
        <dbReference type="ChEBI" id="CHEBI:15378"/>
        <dbReference type="ChEBI" id="CHEBI:30013"/>
        <dbReference type="ChEBI" id="CHEBI:30616"/>
        <dbReference type="ChEBI" id="CHEBI:61977"/>
        <dbReference type="ChEBI" id="CHEBI:456216"/>
        <dbReference type="EC" id="2.7.11.1"/>
    </reaction>
</comment>
<feature type="compositionally biased region" description="Basic residues" evidence="22">
    <location>
        <begin position="43"/>
        <end position="60"/>
    </location>
</feature>
<feature type="region of interest" description="Disordered" evidence="22">
    <location>
        <begin position="20"/>
        <end position="164"/>
    </location>
</feature>
<evidence type="ECO:0000313" key="24">
    <source>
        <dbReference type="EMBL" id="CAL1601416.1"/>
    </source>
</evidence>
<dbReference type="SMART" id="SM00220">
    <property type="entry name" value="S_TKc"/>
    <property type="match status" value="1"/>
</dbReference>
<dbReference type="FunFam" id="1.10.510.10:FF:000401">
    <property type="entry name" value="serine/threonine-protein kinase haspin"/>
    <property type="match status" value="1"/>
</dbReference>
<dbReference type="EMBL" id="OZ035825">
    <property type="protein sequence ID" value="CAL1601416.1"/>
    <property type="molecule type" value="Genomic_DNA"/>
</dbReference>
<keyword evidence="12" id="KW-0418">Kinase</keyword>
<keyword evidence="11 21" id="KW-0547">Nucleotide-binding</keyword>
<dbReference type="SMART" id="SM01331">
    <property type="entry name" value="DUF3635"/>
    <property type="match status" value="1"/>
</dbReference>
<comment type="subcellular location">
    <subcellularLocation>
        <location evidence="4">Chromosome</location>
    </subcellularLocation>
    <subcellularLocation>
        <location evidence="3">Cytoplasm</location>
        <location evidence="3">Cytoskeleton</location>
        <location evidence="3">Spindle</location>
    </subcellularLocation>
    <subcellularLocation>
        <location evidence="2">Nucleus</location>
    </subcellularLocation>
</comment>
<gene>
    <name evidence="24" type="ORF">KC01_LOCUS29392</name>
</gene>
<dbReference type="PANTHER" id="PTHR24419:SF18">
    <property type="entry name" value="SERINE_THREONINE-PROTEIN KINASE HASPIN"/>
    <property type="match status" value="1"/>
</dbReference>
<keyword evidence="7" id="KW-0963">Cytoplasm</keyword>
<keyword evidence="10" id="KW-0808">Transferase</keyword>
<dbReference type="InterPro" id="IPR011009">
    <property type="entry name" value="Kinase-like_dom_sf"/>
</dbReference>
<keyword evidence="9" id="KW-0597">Phosphoprotein</keyword>
<evidence type="ECO:0000256" key="12">
    <source>
        <dbReference type="ARBA" id="ARBA00022777"/>
    </source>
</evidence>
<dbReference type="AlphaFoldDB" id="A0AAV2LIR1"/>
<dbReference type="Gene3D" id="3.30.200.20">
    <property type="entry name" value="Phosphorylase Kinase, domain 1"/>
    <property type="match status" value="1"/>
</dbReference>
<evidence type="ECO:0000259" key="23">
    <source>
        <dbReference type="PROSITE" id="PS50011"/>
    </source>
</evidence>
<dbReference type="GO" id="GO:0005819">
    <property type="term" value="C:spindle"/>
    <property type="evidence" value="ECO:0007669"/>
    <property type="project" value="UniProtKB-SubCell"/>
</dbReference>
<keyword evidence="14" id="KW-0206">Cytoskeleton</keyword>
<evidence type="ECO:0000256" key="19">
    <source>
        <dbReference type="ARBA" id="ARBA00069281"/>
    </source>
</evidence>
<dbReference type="GO" id="GO:0005524">
    <property type="term" value="F:ATP binding"/>
    <property type="evidence" value="ECO:0007669"/>
    <property type="project" value="UniProtKB-UniRule"/>
</dbReference>
<reference evidence="24 25" key="1">
    <citation type="submission" date="2024-04" db="EMBL/GenBank/DDBJ databases">
        <authorList>
            <person name="Waldvogel A.-M."/>
            <person name="Schoenle A."/>
        </authorList>
    </citation>
    <scope>NUCLEOTIDE SEQUENCE [LARGE SCALE GENOMIC DNA]</scope>
</reference>
<evidence type="ECO:0000256" key="14">
    <source>
        <dbReference type="ARBA" id="ARBA00023212"/>
    </source>
</evidence>
<dbReference type="GO" id="GO:0035556">
    <property type="term" value="P:intracellular signal transduction"/>
    <property type="evidence" value="ECO:0007669"/>
    <property type="project" value="TreeGrafter"/>
</dbReference>
<evidence type="ECO:0000256" key="8">
    <source>
        <dbReference type="ARBA" id="ARBA00022527"/>
    </source>
</evidence>
<evidence type="ECO:0000256" key="22">
    <source>
        <dbReference type="SAM" id="MobiDB-lite"/>
    </source>
</evidence>
<evidence type="ECO:0000313" key="25">
    <source>
        <dbReference type="Proteomes" id="UP001497482"/>
    </source>
</evidence>
<dbReference type="GO" id="GO:0072354">
    <property type="term" value="F:histone H3T3 kinase activity"/>
    <property type="evidence" value="ECO:0007669"/>
    <property type="project" value="TreeGrafter"/>
</dbReference>
<dbReference type="EC" id="2.7.11.1" evidence="5"/>
<evidence type="ECO:0000256" key="9">
    <source>
        <dbReference type="ARBA" id="ARBA00022553"/>
    </source>
</evidence>
<evidence type="ECO:0000256" key="15">
    <source>
        <dbReference type="ARBA" id="ARBA00023242"/>
    </source>
</evidence>
<dbReference type="InterPro" id="IPR000719">
    <property type="entry name" value="Prot_kinase_dom"/>
</dbReference>
<dbReference type="SUPFAM" id="SSF56112">
    <property type="entry name" value="Protein kinase-like (PK-like)"/>
    <property type="match status" value="1"/>
</dbReference>
<dbReference type="Pfam" id="PF12330">
    <property type="entry name" value="Haspin_kinase"/>
    <property type="match status" value="1"/>
</dbReference>
<evidence type="ECO:0000256" key="2">
    <source>
        <dbReference type="ARBA" id="ARBA00004123"/>
    </source>
</evidence>
<dbReference type="Gene3D" id="1.10.510.10">
    <property type="entry name" value="Transferase(Phosphotransferase) domain 1"/>
    <property type="match status" value="1"/>
</dbReference>
<evidence type="ECO:0000256" key="5">
    <source>
        <dbReference type="ARBA" id="ARBA00012513"/>
    </source>
</evidence>
<evidence type="ECO:0000256" key="17">
    <source>
        <dbReference type="ARBA" id="ARBA00048679"/>
    </source>
</evidence>
<evidence type="ECO:0000256" key="4">
    <source>
        <dbReference type="ARBA" id="ARBA00004286"/>
    </source>
</evidence>
<keyword evidence="6" id="KW-0158">Chromosome</keyword>
<dbReference type="PROSITE" id="PS00107">
    <property type="entry name" value="PROTEIN_KINASE_ATP"/>
    <property type="match status" value="1"/>
</dbReference>
<comment type="cofactor">
    <cofactor evidence="1">
        <name>Mg(2+)</name>
        <dbReference type="ChEBI" id="CHEBI:18420"/>
    </cofactor>
</comment>
<keyword evidence="8" id="KW-0723">Serine/threonine-protein kinase</keyword>
<feature type="domain" description="Protein kinase" evidence="23">
    <location>
        <begin position="446"/>
        <end position="758"/>
    </location>
</feature>
<comment type="function">
    <text evidence="18">Serine/threonine-protein kinase that phosphorylates histone H3 at 'Thr-3' (H3T3ph) during mitosis. May act through H3T3ph to both position and modulate activation of AURKB and other components of the chromosomal passenger complex (CPC) at centromeres to ensure proper chromatid cohesion, metaphase alignment and normal progression through the cell cycle.</text>
</comment>
<evidence type="ECO:0000256" key="18">
    <source>
        <dbReference type="ARBA" id="ARBA00053811"/>
    </source>
</evidence>
<dbReference type="GO" id="GO:1901991">
    <property type="term" value="P:negative regulation of mitotic cell cycle phase transition"/>
    <property type="evidence" value="ECO:0007669"/>
    <property type="project" value="UniProtKB-ARBA"/>
</dbReference>